<feature type="domain" description="Imelysin-like" evidence="4">
    <location>
        <begin position="47"/>
        <end position="338"/>
    </location>
</feature>
<dbReference type="OrthoDB" id="5729110at2"/>
<feature type="chain" id="PRO_5002062791" evidence="3">
    <location>
        <begin position="20"/>
        <end position="367"/>
    </location>
</feature>
<dbReference type="STRING" id="370622.LA66_14430"/>
<evidence type="ECO:0000313" key="5">
    <source>
        <dbReference type="EMBL" id="KHJ53798.1"/>
    </source>
</evidence>
<name>A0A0B1PZ39_9HYPH</name>
<reference evidence="5 6" key="1">
    <citation type="submission" date="2014-09" db="EMBL/GenBank/DDBJ databases">
        <title>Isolation and characterization of Aurantimonas altamirensis ON-56566 from clinical sample following a dog bite.</title>
        <authorList>
            <person name="Eshaghi A."/>
            <person name="Li A."/>
            <person name="Shahinas D."/>
            <person name="Bahn P."/>
            <person name="Kus J.V."/>
            <person name="Patel S.N."/>
        </authorList>
    </citation>
    <scope>NUCLEOTIDE SEQUENCE [LARGE SCALE GENOMIC DNA]</scope>
    <source>
        <strain evidence="5 6">ON-56566</strain>
    </source>
</reference>
<dbReference type="RefSeq" id="WP_039194623.1">
    <property type="nucleotide sequence ID" value="NZ_JRFJ01000004.1"/>
</dbReference>
<feature type="signal peptide" evidence="3">
    <location>
        <begin position="1"/>
        <end position="19"/>
    </location>
</feature>
<comment type="caution">
    <text evidence="5">The sequence shown here is derived from an EMBL/GenBank/DDBJ whole genome shotgun (WGS) entry which is preliminary data.</text>
</comment>
<gene>
    <name evidence="5" type="ORF">LA66_14430</name>
</gene>
<evidence type="ECO:0000256" key="3">
    <source>
        <dbReference type="SAM" id="SignalP"/>
    </source>
</evidence>
<protein>
    <submittedName>
        <fullName evidence="5">Signal peptide protein</fullName>
    </submittedName>
</protein>
<dbReference type="InterPro" id="IPR034984">
    <property type="entry name" value="Imelysin-like_IPPA"/>
</dbReference>
<dbReference type="GO" id="GO:0030313">
    <property type="term" value="C:cell envelope"/>
    <property type="evidence" value="ECO:0007669"/>
    <property type="project" value="UniProtKB-SubCell"/>
</dbReference>
<dbReference type="Gene3D" id="1.20.1420.20">
    <property type="entry name" value="M75 peptidase, HXXE motif"/>
    <property type="match status" value="1"/>
</dbReference>
<dbReference type="Pfam" id="PF09375">
    <property type="entry name" value="Peptidase_M75"/>
    <property type="match status" value="1"/>
</dbReference>
<keyword evidence="2 3" id="KW-0732">Signal</keyword>
<dbReference type="CDD" id="cd14659">
    <property type="entry name" value="Imelysin-like_IPPA"/>
    <property type="match status" value="1"/>
</dbReference>
<dbReference type="EMBL" id="JRFJ01000004">
    <property type="protein sequence ID" value="KHJ53798.1"/>
    <property type="molecule type" value="Genomic_DNA"/>
</dbReference>
<evidence type="ECO:0000313" key="6">
    <source>
        <dbReference type="Proteomes" id="UP000030826"/>
    </source>
</evidence>
<dbReference type="Proteomes" id="UP000030826">
    <property type="component" value="Unassembled WGS sequence"/>
</dbReference>
<accession>A0A0B1PZ39</accession>
<dbReference type="AlphaFoldDB" id="A0A0B1PZ39"/>
<evidence type="ECO:0000256" key="1">
    <source>
        <dbReference type="ARBA" id="ARBA00004196"/>
    </source>
</evidence>
<evidence type="ECO:0000256" key="2">
    <source>
        <dbReference type="ARBA" id="ARBA00022729"/>
    </source>
</evidence>
<proteinExistence type="predicted"/>
<comment type="subcellular location">
    <subcellularLocation>
        <location evidence="1">Cell envelope</location>
    </subcellularLocation>
</comment>
<dbReference type="InterPro" id="IPR038352">
    <property type="entry name" value="Imelysin_sf"/>
</dbReference>
<dbReference type="InterPro" id="IPR018976">
    <property type="entry name" value="Imelysin-like"/>
</dbReference>
<sequence>MRLLHAVVLLALMSTAASAQEGASAPPPPLVPETVVAILEKAVDGAIRPGYAAFSDSTERLGAGLRALCDAPSATTLDSARAAFKATAAQWARIEIVRAGPVLQDNRFERILYYPDRKGLGLRQVQALLAEQDASVLAVGALEGKSVAVQGLGALEFVLFGTGSDGLATQTEPYRCRYGVAVADNVARIARQLDEAWAAPDGIAAVWTRPGAENPQFRSVEEAATALLGLLVHGAEALRDQRIEGFYRGSDKAPIPRQALFWRSGSTFTMISGNIDGLRTLFDASGMGALLGRDQLGTVDSIHFLMANMERVSNAADPDIEALMADAKGRGQMEYLLVAGKDLILRFNDELGGAIGLSAGFSFQDGD</sequence>
<evidence type="ECO:0000259" key="4">
    <source>
        <dbReference type="Pfam" id="PF09375"/>
    </source>
</evidence>
<organism evidence="5 6">
    <name type="scientific">Aureimonas altamirensis</name>
    <dbReference type="NCBI Taxonomy" id="370622"/>
    <lineage>
        <taxon>Bacteria</taxon>
        <taxon>Pseudomonadati</taxon>
        <taxon>Pseudomonadota</taxon>
        <taxon>Alphaproteobacteria</taxon>
        <taxon>Hyphomicrobiales</taxon>
        <taxon>Aurantimonadaceae</taxon>
        <taxon>Aureimonas</taxon>
    </lineage>
</organism>